<organism evidence="2 3">
    <name type="scientific">Rotaria socialis</name>
    <dbReference type="NCBI Taxonomy" id="392032"/>
    <lineage>
        <taxon>Eukaryota</taxon>
        <taxon>Metazoa</taxon>
        <taxon>Spiralia</taxon>
        <taxon>Gnathifera</taxon>
        <taxon>Rotifera</taxon>
        <taxon>Eurotatoria</taxon>
        <taxon>Bdelloidea</taxon>
        <taxon>Philodinida</taxon>
        <taxon>Philodinidae</taxon>
        <taxon>Rotaria</taxon>
    </lineage>
</organism>
<reference evidence="2" key="1">
    <citation type="submission" date="2021-02" db="EMBL/GenBank/DDBJ databases">
        <authorList>
            <person name="Nowell W R."/>
        </authorList>
    </citation>
    <scope>NUCLEOTIDE SEQUENCE</scope>
</reference>
<feature type="non-terminal residue" evidence="2">
    <location>
        <position position="1"/>
    </location>
</feature>
<dbReference type="PANTHER" id="PTHR13298">
    <property type="entry name" value="CYTOSOLIC REGULATOR PIANISSIMO"/>
    <property type="match status" value="1"/>
</dbReference>
<dbReference type="GO" id="GO:0031932">
    <property type="term" value="C:TORC2 complex"/>
    <property type="evidence" value="ECO:0007669"/>
    <property type="project" value="InterPro"/>
</dbReference>
<sequence length="100" mass="11211">PIWNLTTVEEGYTFVAYEGAAKLPRLSSTRPNLLDSHMALMLLTLIDAGFIEAISELASNDNSILSIRATLLLANFIWLVCYTKHYSGSRSFLEVKKFIN</sequence>
<dbReference type="PANTHER" id="PTHR13298:SF11">
    <property type="entry name" value="RAPAMYCIN-INSENSITIVE COMPANION OF MTOR"/>
    <property type="match status" value="1"/>
</dbReference>
<comment type="caution">
    <text evidence="2">The sequence shown here is derived from an EMBL/GenBank/DDBJ whole genome shotgun (WGS) entry which is preliminary data.</text>
</comment>
<dbReference type="Pfam" id="PF14664">
    <property type="entry name" value="RICTOR_N"/>
    <property type="match status" value="1"/>
</dbReference>
<dbReference type="EMBL" id="CAJOBR010030665">
    <property type="protein sequence ID" value="CAF4991981.1"/>
    <property type="molecule type" value="Genomic_DNA"/>
</dbReference>
<gene>
    <name evidence="2" type="ORF">QYT958_LOCUS37199</name>
</gene>
<dbReference type="InterPro" id="IPR028267">
    <property type="entry name" value="Pianissimo_N"/>
</dbReference>
<proteinExistence type="predicted"/>
<evidence type="ECO:0000313" key="3">
    <source>
        <dbReference type="Proteomes" id="UP000663848"/>
    </source>
</evidence>
<name>A0A821ZR34_9BILA</name>
<accession>A0A821ZR34</accession>
<evidence type="ECO:0000259" key="1">
    <source>
        <dbReference type="Pfam" id="PF14664"/>
    </source>
</evidence>
<feature type="domain" description="Rapamycin-insensitive companion of mTOR N-terminal" evidence="1">
    <location>
        <begin position="14"/>
        <end position="76"/>
    </location>
</feature>
<evidence type="ECO:0000313" key="2">
    <source>
        <dbReference type="EMBL" id="CAF4991981.1"/>
    </source>
</evidence>
<protein>
    <recommendedName>
        <fullName evidence="1">Rapamycin-insensitive companion of mTOR N-terminal domain-containing protein</fullName>
    </recommendedName>
</protein>
<dbReference type="InterPro" id="IPR028268">
    <property type="entry name" value="Pianissimo_fam"/>
</dbReference>
<dbReference type="AlphaFoldDB" id="A0A821ZR34"/>
<dbReference type="Proteomes" id="UP000663848">
    <property type="component" value="Unassembled WGS sequence"/>
</dbReference>
<dbReference type="GO" id="GO:0038203">
    <property type="term" value="P:TORC2 signaling"/>
    <property type="evidence" value="ECO:0007669"/>
    <property type="project" value="TreeGrafter"/>
</dbReference>